<organism evidence="3 4">
    <name type="scientific">Plasmodium gaboni</name>
    <dbReference type="NCBI Taxonomy" id="647221"/>
    <lineage>
        <taxon>Eukaryota</taxon>
        <taxon>Sar</taxon>
        <taxon>Alveolata</taxon>
        <taxon>Apicomplexa</taxon>
        <taxon>Aconoidasida</taxon>
        <taxon>Haemosporida</taxon>
        <taxon>Plasmodiidae</taxon>
        <taxon>Plasmodium</taxon>
        <taxon>Plasmodium (Laverania)</taxon>
    </lineage>
</organism>
<keyword evidence="1" id="KW-0812">Transmembrane</keyword>
<evidence type="ECO:0000313" key="3">
    <source>
        <dbReference type="EMBL" id="KYO00070.1"/>
    </source>
</evidence>
<feature type="transmembrane region" description="Helical" evidence="1">
    <location>
        <begin position="92"/>
        <end position="110"/>
    </location>
</feature>
<gene>
    <name evidence="3" type="ORF">PGSY75_0908100</name>
</gene>
<feature type="signal peptide" evidence="2">
    <location>
        <begin position="1"/>
        <end position="21"/>
    </location>
</feature>
<dbReference type="VEuPathDB" id="PlasmoDB:PGABG01_0905700"/>
<feature type="transmembrane region" description="Helical" evidence="1">
    <location>
        <begin position="234"/>
        <end position="251"/>
    </location>
</feature>
<comment type="caution">
    <text evidence="3">The sequence shown here is derived from an EMBL/GenBank/DDBJ whole genome shotgun (WGS) entry which is preliminary data.</text>
</comment>
<dbReference type="GeneID" id="29776110"/>
<dbReference type="AlphaFoldDB" id="A0A151LLF6"/>
<accession>A0A151LLF6</accession>
<feature type="chain" id="PRO_5007584286" evidence="2">
    <location>
        <begin position="22"/>
        <end position="467"/>
    </location>
</feature>
<dbReference type="KEGG" id="pgab:PGSY75_0908100"/>
<feature type="transmembrane region" description="Helical" evidence="1">
    <location>
        <begin position="439"/>
        <end position="459"/>
    </location>
</feature>
<dbReference type="RefSeq" id="XP_018641837.1">
    <property type="nucleotide sequence ID" value="XM_018785496.1"/>
</dbReference>
<dbReference type="VEuPathDB" id="PlasmoDB:PGSY75_0908100"/>
<evidence type="ECO:0000256" key="2">
    <source>
        <dbReference type="SAM" id="SignalP"/>
    </source>
</evidence>
<dbReference type="EMBL" id="LVLB01000010">
    <property type="protein sequence ID" value="KYO00070.1"/>
    <property type="molecule type" value="Genomic_DNA"/>
</dbReference>
<evidence type="ECO:0000256" key="1">
    <source>
        <dbReference type="SAM" id="Phobius"/>
    </source>
</evidence>
<name>A0A151LLF6_9APIC</name>
<evidence type="ECO:0000313" key="4">
    <source>
        <dbReference type="Proteomes" id="UP000076004"/>
    </source>
</evidence>
<reference evidence="3 4" key="1">
    <citation type="journal article" date="2016" name="Nat. Commun.">
        <title>Genomes of cryptic chimpanzee Plasmodium species reveal key evolutionary events leading to human malaria.</title>
        <authorList>
            <person name="Sundararaman S.A."/>
            <person name="Plenderleith L.J."/>
            <person name="Liu W."/>
            <person name="Loy D.E."/>
            <person name="Learn G.H."/>
            <person name="Li Y."/>
            <person name="Shaw K.S."/>
            <person name="Ayouba A."/>
            <person name="Peeters M."/>
            <person name="Speede S."/>
            <person name="Shaw G.M."/>
            <person name="Bushman F.D."/>
            <person name="Brisson D."/>
            <person name="Rayner J.C."/>
            <person name="Sharp P.M."/>
            <person name="Hahn B.H."/>
        </authorList>
    </citation>
    <scope>NUCLEOTIDE SEQUENCE [LARGE SCALE GENOMIC DNA]</scope>
    <source>
        <strain evidence="3 4">SY75</strain>
    </source>
</reference>
<sequence>MNRYFFLLFLITFICYKNVECVRKKELHEKYKTLSFVNSYNNNKIYNGYSRKAEKKKIIRSNKFKVHFYNKQNILYEIKKKIISFEYEQLKIALKGIIGLFNIFGFMLLLNHYNFINETHAKSLIEITDKINSKIFLFNTINDVIRKTPEQIHTFSKVSLFALGHFSFQLIISNISSYVFSLFRSQEINNEQSQYKLKNINEDYKEEEKKEKQNLYSNYNLKDILKRKMLKSMCILNHTGFIPMYMFNYILKKFNLIDNNMTIFINLYHLLYSIMSKIYIHFFINNKENIILSFNKIKYIDLIKNVFFNTYSFFIYISLFLKYFKNLYTIYETYYKPILTTFHSILIPSILIILSNILYQTYKVNAHLSFKDLFYVLKNKYLIYPSAMYAFFCVNKRYNLVNINKRLQLFFLIQSLTPPNYNIHFLNNKISNITDISKILNISYSVYFIPLFFYSLIWLKYMKNLDK</sequence>
<proteinExistence type="predicted"/>
<feature type="transmembrane region" description="Helical" evidence="1">
    <location>
        <begin position="263"/>
        <end position="282"/>
    </location>
</feature>
<protein>
    <submittedName>
        <fullName evidence="3">Putative membrane protein</fullName>
    </submittedName>
</protein>
<keyword evidence="1" id="KW-0472">Membrane</keyword>
<keyword evidence="2" id="KW-0732">Signal</keyword>
<feature type="transmembrane region" description="Helical" evidence="1">
    <location>
        <begin position="341"/>
        <end position="359"/>
    </location>
</feature>
<feature type="transmembrane region" description="Helical" evidence="1">
    <location>
        <begin position="302"/>
        <end position="321"/>
    </location>
</feature>
<keyword evidence="1" id="KW-1133">Transmembrane helix</keyword>
<dbReference type="Proteomes" id="UP000076004">
    <property type="component" value="Chromosome 9"/>
</dbReference>